<evidence type="ECO:0000313" key="2">
    <source>
        <dbReference type="EMBL" id="VDK60097.1"/>
    </source>
</evidence>
<feature type="transmembrane region" description="Helical" evidence="1">
    <location>
        <begin position="6"/>
        <end position="25"/>
    </location>
</feature>
<protein>
    <submittedName>
        <fullName evidence="4">DUF4446 family protein</fullName>
    </submittedName>
</protein>
<dbReference type="EMBL" id="UYRR01033989">
    <property type="protein sequence ID" value="VDK60097.1"/>
    <property type="molecule type" value="Genomic_DNA"/>
</dbReference>
<dbReference type="Proteomes" id="UP000267096">
    <property type="component" value="Unassembled WGS sequence"/>
</dbReference>
<accession>A0A0M3KAC0</accession>
<name>A0A0M3KAC0_ANISI</name>
<keyword evidence="1" id="KW-1133">Transmembrane helix</keyword>
<organism evidence="4">
    <name type="scientific">Anisakis simplex</name>
    <name type="common">Herring worm</name>
    <dbReference type="NCBI Taxonomy" id="6269"/>
    <lineage>
        <taxon>Eukaryota</taxon>
        <taxon>Metazoa</taxon>
        <taxon>Ecdysozoa</taxon>
        <taxon>Nematoda</taxon>
        <taxon>Chromadorea</taxon>
        <taxon>Rhabditida</taxon>
        <taxon>Spirurina</taxon>
        <taxon>Ascaridomorpha</taxon>
        <taxon>Ascaridoidea</taxon>
        <taxon>Anisakidae</taxon>
        <taxon>Anisakis</taxon>
        <taxon>Anisakis simplex complex</taxon>
    </lineage>
</organism>
<reference evidence="2 3" key="2">
    <citation type="submission" date="2018-11" db="EMBL/GenBank/DDBJ databases">
        <authorList>
            <consortium name="Pathogen Informatics"/>
        </authorList>
    </citation>
    <scope>NUCLEOTIDE SEQUENCE [LARGE SCALE GENOMIC DNA]</scope>
</reference>
<evidence type="ECO:0000313" key="3">
    <source>
        <dbReference type="Proteomes" id="UP000267096"/>
    </source>
</evidence>
<dbReference type="AlphaFoldDB" id="A0A0M3KAC0"/>
<keyword evidence="1" id="KW-0812">Transmembrane</keyword>
<keyword evidence="3" id="KW-1185">Reference proteome</keyword>
<reference evidence="4" key="1">
    <citation type="submission" date="2017-02" db="UniProtKB">
        <authorList>
            <consortium name="WormBaseParasite"/>
        </authorList>
    </citation>
    <scope>IDENTIFICATION</scope>
</reference>
<keyword evidence="1" id="KW-0472">Membrane</keyword>
<dbReference type="WBParaSite" id="ASIM_0001791601-mRNA-1">
    <property type="protein sequence ID" value="ASIM_0001791601-mRNA-1"/>
    <property type="gene ID" value="ASIM_0001791601"/>
</dbReference>
<gene>
    <name evidence="2" type="ORF">ASIM_LOCUS17318</name>
</gene>
<evidence type="ECO:0000256" key="1">
    <source>
        <dbReference type="SAM" id="Phobius"/>
    </source>
</evidence>
<sequence>MKLFGLLNLIAGVVAIAGILAGLIVQFQNRQEIRKLNHAVSYYFTIRLSQFSYSEVQQDYASAARKIQSQLEYALNGAANGADSPQHKRQKREIHCCKGASITILGIADDQRGGVAVVSGMSYTANNAPKLHELKAKINSMFGATVEKTIGER</sequence>
<evidence type="ECO:0000313" key="4">
    <source>
        <dbReference type="WBParaSite" id="ASIM_0001791601-mRNA-1"/>
    </source>
</evidence>
<proteinExistence type="predicted"/>